<accession>A0ABQ2CXA1</accession>
<dbReference type="InterPro" id="IPR011527">
    <property type="entry name" value="ABC1_TM_dom"/>
</dbReference>
<evidence type="ECO:0000313" key="11">
    <source>
        <dbReference type="Proteomes" id="UP000632222"/>
    </source>
</evidence>
<reference evidence="11" key="1">
    <citation type="journal article" date="2019" name="Int. J. Syst. Evol. Microbiol.">
        <title>The Global Catalogue of Microorganisms (GCM) 10K type strain sequencing project: providing services to taxonomists for standard genome sequencing and annotation.</title>
        <authorList>
            <consortium name="The Broad Institute Genomics Platform"/>
            <consortium name="The Broad Institute Genome Sequencing Center for Infectious Disease"/>
            <person name="Wu L."/>
            <person name="Ma J."/>
        </authorList>
    </citation>
    <scope>NUCLEOTIDE SEQUENCE [LARGE SCALE GENOMIC DNA]</scope>
    <source>
        <strain evidence="11">JCM 14370</strain>
    </source>
</reference>
<evidence type="ECO:0000256" key="6">
    <source>
        <dbReference type="ARBA" id="ARBA00023136"/>
    </source>
</evidence>
<evidence type="ECO:0000256" key="5">
    <source>
        <dbReference type="ARBA" id="ARBA00022989"/>
    </source>
</evidence>
<dbReference type="EMBL" id="BMOD01000001">
    <property type="protein sequence ID" value="GGJ18996.1"/>
    <property type="molecule type" value="Genomic_DNA"/>
</dbReference>
<dbReference type="SUPFAM" id="SSF52540">
    <property type="entry name" value="P-loop containing nucleoside triphosphate hydrolases"/>
    <property type="match status" value="1"/>
</dbReference>
<evidence type="ECO:0000313" key="10">
    <source>
        <dbReference type="EMBL" id="GGJ18996.1"/>
    </source>
</evidence>
<dbReference type="InterPro" id="IPR027417">
    <property type="entry name" value="P-loop_NTPase"/>
</dbReference>
<dbReference type="InterPro" id="IPR017871">
    <property type="entry name" value="ABC_transporter-like_CS"/>
</dbReference>
<dbReference type="InterPro" id="IPR039421">
    <property type="entry name" value="Type_1_exporter"/>
</dbReference>
<feature type="transmembrane region" description="Helical" evidence="7">
    <location>
        <begin position="169"/>
        <end position="188"/>
    </location>
</feature>
<comment type="subcellular location">
    <subcellularLocation>
        <location evidence="1">Cell membrane</location>
        <topology evidence="1">Multi-pass membrane protein</topology>
    </subcellularLocation>
</comment>
<dbReference type="SUPFAM" id="SSF90123">
    <property type="entry name" value="ABC transporter transmembrane region"/>
    <property type="match status" value="1"/>
</dbReference>
<feature type="transmembrane region" description="Helical" evidence="7">
    <location>
        <begin position="259"/>
        <end position="281"/>
    </location>
</feature>
<dbReference type="InterPro" id="IPR036640">
    <property type="entry name" value="ABC1_TM_sf"/>
</dbReference>
<evidence type="ECO:0000256" key="7">
    <source>
        <dbReference type="SAM" id="Phobius"/>
    </source>
</evidence>
<feature type="domain" description="ABC transmembrane type-1" evidence="9">
    <location>
        <begin position="29"/>
        <end position="308"/>
    </location>
</feature>
<dbReference type="Proteomes" id="UP000632222">
    <property type="component" value="Unassembled WGS sequence"/>
</dbReference>
<dbReference type="PROSITE" id="PS00211">
    <property type="entry name" value="ABC_TRANSPORTER_1"/>
    <property type="match status" value="1"/>
</dbReference>
<dbReference type="RefSeq" id="WP_188998265.1">
    <property type="nucleotide sequence ID" value="NZ_BMOD01000001.1"/>
</dbReference>
<comment type="caution">
    <text evidence="10">The sequence shown here is derived from an EMBL/GenBank/DDBJ whole genome shotgun (WGS) entry which is preliminary data.</text>
</comment>
<gene>
    <name evidence="10" type="ORF">GCM10008938_01260</name>
</gene>
<evidence type="ECO:0000259" key="9">
    <source>
        <dbReference type="PROSITE" id="PS50929"/>
    </source>
</evidence>
<dbReference type="InterPro" id="IPR003439">
    <property type="entry name" value="ABC_transporter-like_ATP-bd"/>
</dbReference>
<dbReference type="Pfam" id="PF00005">
    <property type="entry name" value="ABC_tran"/>
    <property type="match status" value="1"/>
</dbReference>
<evidence type="ECO:0000256" key="2">
    <source>
        <dbReference type="ARBA" id="ARBA00022692"/>
    </source>
</evidence>
<dbReference type="Gene3D" id="1.20.1560.10">
    <property type="entry name" value="ABC transporter type 1, transmembrane domain"/>
    <property type="match status" value="1"/>
</dbReference>
<feature type="transmembrane region" description="Helical" evidence="7">
    <location>
        <begin position="141"/>
        <end position="163"/>
    </location>
</feature>
<dbReference type="GO" id="GO:0005524">
    <property type="term" value="F:ATP binding"/>
    <property type="evidence" value="ECO:0007669"/>
    <property type="project" value="UniProtKB-KW"/>
</dbReference>
<organism evidence="10 11">
    <name type="scientific">Deinococcus roseus</name>
    <dbReference type="NCBI Taxonomy" id="392414"/>
    <lineage>
        <taxon>Bacteria</taxon>
        <taxon>Thermotogati</taxon>
        <taxon>Deinococcota</taxon>
        <taxon>Deinococci</taxon>
        <taxon>Deinococcales</taxon>
        <taxon>Deinococcaceae</taxon>
        <taxon>Deinococcus</taxon>
    </lineage>
</organism>
<feature type="transmembrane region" description="Helical" evidence="7">
    <location>
        <begin position="68"/>
        <end position="88"/>
    </location>
</feature>
<feature type="transmembrane region" description="Helical" evidence="7">
    <location>
        <begin position="28"/>
        <end position="48"/>
    </location>
</feature>
<protein>
    <submittedName>
        <fullName evidence="10">ABC transporter ATP-binding protein</fullName>
    </submittedName>
</protein>
<keyword evidence="11" id="KW-1185">Reference proteome</keyword>
<proteinExistence type="predicted"/>
<keyword evidence="4 10" id="KW-0067">ATP-binding</keyword>
<keyword evidence="2 7" id="KW-0812">Transmembrane</keyword>
<evidence type="ECO:0000256" key="4">
    <source>
        <dbReference type="ARBA" id="ARBA00022840"/>
    </source>
</evidence>
<keyword evidence="6 7" id="KW-0472">Membrane</keyword>
<evidence type="ECO:0000259" key="8">
    <source>
        <dbReference type="PROSITE" id="PS50893"/>
    </source>
</evidence>
<dbReference type="PANTHER" id="PTHR24221:SF654">
    <property type="entry name" value="ATP-BINDING CASSETTE SUB-FAMILY B MEMBER 6"/>
    <property type="match status" value="1"/>
</dbReference>
<name>A0ABQ2CXA1_9DEIO</name>
<keyword evidence="5 7" id="KW-1133">Transmembrane helix</keyword>
<dbReference type="PROSITE" id="PS50929">
    <property type="entry name" value="ABC_TM1F"/>
    <property type="match status" value="1"/>
</dbReference>
<dbReference type="InterPro" id="IPR003593">
    <property type="entry name" value="AAA+_ATPase"/>
</dbReference>
<feature type="domain" description="ABC transporter" evidence="8">
    <location>
        <begin position="351"/>
        <end position="586"/>
    </location>
</feature>
<evidence type="ECO:0000256" key="3">
    <source>
        <dbReference type="ARBA" id="ARBA00022741"/>
    </source>
</evidence>
<dbReference type="Gene3D" id="3.40.50.300">
    <property type="entry name" value="P-loop containing nucleotide triphosphate hydrolases"/>
    <property type="match status" value="1"/>
</dbReference>
<dbReference type="PROSITE" id="PS50893">
    <property type="entry name" value="ABC_TRANSPORTER_2"/>
    <property type="match status" value="1"/>
</dbReference>
<dbReference type="SMART" id="SM00382">
    <property type="entry name" value="AAA"/>
    <property type="match status" value="1"/>
</dbReference>
<keyword evidence="3" id="KW-0547">Nucleotide-binding</keyword>
<sequence>MNIKGYAQQSRLFYRSYALIFKSMPREAALLVVLMVLQGLLPALQTWLSKITLDVLFHLPTQNFEPLIWVLVWWGSSVLLGQVLEPWINYLVAHMNEHTTAFINQQLVRKAHGFQGLQPFENSVFYQDLEVLNRLSSSRPLNLLVATINWVRLLVTLTGLLFLVGTLVWWMPFLLVACSLPGVFKNTALRASGWKGLMSTRKEALEINYFRGLLTQESSAREIRIYNLGPHFEHRLMGAFQALQQVMGKERLKLAREPILTLLLSTAGGVFSFGYVLLLAASQKVTAGSIVVVVQALGQIQSLLDSFTIYHSLLKEHILYFEKLFYFLDFQEPLVLPQNPQHISGTLQEGIQFENVSFSYPDGRQILRDLTFTLKAGETVALVGENGAGKSTLIKLLCRFYDPTTGTIRVDGTDLRTLDVQDWRSRMGAVFQDFGKYHLSVQDNILLGDLQKQDLQGAEQAASKSGFKFEVLPQGLQTLLGKSFGGTELSGGQWQKLAIARAFYRNPQILILDEPTAAIDPKSEHDLYEQFAALAKGKTVLLVTHRLASVQMADRILVLKGGHLIEQGTHAELLHLGGEYATMFRLQAKYYQLAEEEAIGA</sequence>
<evidence type="ECO:0000256" key="1">
    <source>
        <dbReference type="ARBA" id="ARBA00004651"/>
    </source>
</evidence>
<dbReference type="PANTHER" id="PTHR24221">
    <property type="entry name" value="ATP-BINDING CASSETTE SUB-FAMILY B"/>
    <property type="match status" value="1"/>
</dbReference>